<dbReference type="Proteomes" id="UP000644693">
    <property type="component" value="Unassembled WGS sequence"/>
</dbReference>
<keyword evidence="1" id="KW-0812">Transmembrane</keyword>
<dbReference type="EMBL" id="BMYM01000001">
    <property type="protein sequence ID" value="GHD26177.1"/>
    <property type="molecule type" value="Genomic_DNA"/>
</dbReference>
<sequence>MTNLFVLLLMIFGGVALMVFFGERFAKPANPEKLARLQRWLLPLVGLMLVLSTLNYYL</sequence>
<evidence type="ECO:0000313" key="3">
    <source>
        <dbReference type="Proteomes" id="UP000644693"/>
    </source>
</evidence>
<feature type="transmembrane region" description="Helical" evidence="1">
    <location>
        <begin position="37"/>
        <end position="57"/>
    </location>
</feature>
<protein>
    <submittedName>
        <fullName evidence="2">Uncharacterized protein</fullName>
    </submittedName>
</protein>
<reference evidence="2" key="1">
    <citation type="journal article" date="2014" name="Int. J. Syst. Evol. Microbiol.">
        <title>Complete genome sequence of Corynebacterium casei LMG S-19264T (=DSM 44701T), isolated from a smear-ripened cheese.</title>
        <authorList>
            <consortium name="US DOE Joint Genome Institute (JGI-PGF)"/>
            <person name="Walter F."/>
            <person name="Albersmeier A."/>
            <person name="Kalinowski J."/>
            <person name="Ruckert C."/>
        </authorList>
    </citation>
    <scope>NUCLEOTIDE SEQUENCE</scope>
    <source>
        <strain evidence="2">KCTC 23430</strain>
    </source>
</reference>
<keyword evidence="1" id="KW-0472">Membrane</keyword>
<comment type="caution">
    <text evidence="2">The sequence shown here is derived from an EMBL/GenBank/DDBJ whole genome shotgun (WGS) entry which is preliminary data.</text>
</comment>
<evidence type="ECO:0000313" key="2">
    <source>
        <dbReference type="EMBL" id="GHD26177.1"/>
    </source>
</evidence>
<evidence type="ECO:0000256" key="1">
    <source>
        <dbReference type="SAM" id="Phobius"/>
    </source>
</evidence>
<dbReference type="RefSeq" id="WP_189474450.1">
    <property type="nucleotide sequence ID" value="NZ_BMYM01000001.1"/>
</dbReference>
<name>A0A919CHJ8_9GAMM</name>
<reference evidence="2" key="2">
    <citation type="submission" date="2020-09" db="EMBL/GenBank/DDBJ databases">
        <authorList>
            <person name="Sun Q."/>
            <person name="Kim S."/>
        </authorList>
    </citation>
    <scope>NUCLEOTIDE SEQUENCE</scope>
    <source>
        <strain evidence="2">KCTC 23430</strain>
    </source>
</reference>
<feature type="transmembrane region" description="Helical" evidence="1">
    <location>
        <begin position="6"/>
        <end position="25"/>
    </location>
</feature>
<gene>
    <name evidence="2" type="ORF">GCM10007053_02800</name>
</gene>
<dbReference type="AlphaFoldDB" id="A0A919CHJ8"/>
<keyword evidence="3" id="KW-1185">Reference proteome</keyword>
<proteinExistence type="predicted"/>
<accession>A0A919CHJ8</accession>
<keyword evidence="1" id="KW-1133">Transmembrane helix</keyword>
<organism evidence="2 3">
    <name type="scientific">Parahalioglobus pacificus</name>
    <dbReference type="NCBI Taxonomy" id="930806"/>
    <lineage>
        <taxon>Bacteria</taxon>
        <taxon>Pseudomonadati</taxon>
        <taxon>Pseudomonadota</taxon>
        <taxon>Gammaproteobacteria</taxon>
        <taxon>Cellvibrionales</taxon>
        <taxon>Halieaceae</taxon>
        <taxon>Parahalioglobus</taxon>
    </lineage>
</organism>